<dbReference type="Pfam" id="PF13440">
    <property type="entry name" value="Polysacc_synt_3"/>
    <property type="match status" value="1"/>
</dbReference>
<evidence type="ECO:0000256" key="1">
    <source>
        <dbReference type="ARBA" id="ARBA00004651"/>
    </source>
</evidence>
<feature type="transmembrane region" description="Helical" evidence="7">
    <location>
        <begin position="121"/>
        <end position="143"/>
    </location>
</feature>
<comment type="caution">
    <text evidence="8">The sequence shown here is derived from an EMBL/GenBank/DDBJ whole genome shotgun (WGS) entry which is preliminary data.</text>
</comment>
<accession>A0ABT7SSY1</accession>
<evidence type="ECO:0000256" key="7">
    <source>
        <dbReference type="SAM" id="Phobius"/>
    </source>
</evidence>
<dbReference type="RefSeq" id="WP_289363233.1">
    <property type="nucleotide sequence ID" value="NZ_JAUCBP010000001.1"/>
</dbReference>
<feature type="transmembrane region" description="Helical" evidence="7">
    <location>
        <begin position="176"/>
        <end position="197"/>
    </location>
</feature>
<gene>
    <name evidence="8" type="ORF">QTP81_01625</name>
</gene>
<feature type="transmembrane region" description="Helical" evidence="7">
    <location>
        <begin position="150"/>
        <end position="170"/>
    </location>
</feature>
<feature type="transmembrane region" description="Helical" evidence="7">
    <location>
        <begin position="363"/>
        <end position="381"/>
    </location>
</feature>
<keyword evidence="3" id="KW-1003">Cell membrane</keyword>
<keyword evidence="5 7" id="KW-1133">Transmembrane helix</keyword>
<dbReference type="EMBL" id="JAUCBP010000001">
    <property type="protein sequence ID" value="MDM7859303.1"/>
    <property type="molecule type" value="Genomic_DNA"/>
</dbReference>
<proteinExistence type="inferred from homology"/>
<feature type="transmembrane region" description="Helical" evidence="7">
    <location>
        <begin position="94"/>
        <end position="115"/>
    </location>
</feature>
<dbReference type="Proteomes" id="UP001234343">
    <property type="component" value="Unassembled WGS sequence"/>
</dbReference>
<feature type="transmembrane region" description="Helical" evidence="7">
    <location>
        <begin position="387"/>
        <end position="409"/>
    </location>
</feature>
<organism evidence="8 9">
    <name type="scientific">Alteromonas arenosi</name>
    <dbReference type="NCBI Taxonomy" id="3055817"/>
    <lineage>
        <taxon>Bacteria</taxon>
        <taxon>Pseudomonadati</taxon>
        <taxon>Pseudomonadota</taxon>
        <taxon>Gammaproteobacteria</taxon>
        <taxon>Alteromonadales</taxon>
        <taxon>Alteromonadaceae</taxon>
        <taxon>Alteromonas/Salinimonas group</taxon>
        <taxon>Alteromonas</taxon>
    </lineage>
</organism>
<keyword evidence="4 7" id="KW-0812">Transmembrane</keyword>
<dbReference type="PANTHER" id="PTHR30250">
    <property type="entry name" value="PST FAMILY PREDICTED COLANIC ACID TRANSPORTER"/>
    <property type="match status" value="1"/>
</dbReference>
<dbReference type="InterPro" id="IPR050833">
    <property type="entry name" value="Poly_Biosynth_Transport"/>
</dbReference>
<feature type="transmembrane region" description="Helical" evidence="7">
    <location>
        <begin position="332"/>
        <end position="351"/>
    </location>
</feature>
<evidence type="ECO:0000313" key="9">
    <source>
        <dbReference type="Proteomes" id="UP001234343"/>
    </source>
</evidence>
<comment type="subcellular location">
    <subcellularLocation>
        <location evidence="1">Cell membrane</location>
        <topology evidence="1">Multi-pass membrane protein</topology>
    </subcellularLocation>
</comment>
<evidence type="ECO:0000256" key="4">
    <source>
        <dbReference type="ARBA" id="ARBA00022692"/>
    </source>
</evidence>
<protein>
    <submittedName>
        <fullName evidence="8">Oligosaccharide flippase family protein</fullName>
    </submittedName>
</protein>
<dbReference type="PANTHER" id="PTHR30250:SF10">
    <property type="entry name" value="LIPOPOLYSACCHARIDE BIOSYNTHESIS PROTEIN WZXC"/>
    <property type="match status" value="1"/>
</dbReference>
<keyword evidence="6 7" id="KW-0472">Membrane</keyword>
<name>A0ABT7SSY1_9ALTE</name>
<evidence type="ECO:0000313" key="8">
    <source>
        <dbReference type="EMBL" id="MDM7859303.1"/>
    </source>
</evidence>
<feature type="transmembrane region" description="Helical" evidence="7">
    <location>
        <begin position="34"/>
        <end position="58"/>
    </location>
</feature>
<sequence>MGVAQKVLSTLSSRLVANASWSIGAEVCAKFIRIFSLFALAWILPMDQYGLAMLALALQDVVRLLMRCGAGAQVVQCSNDSYPSTLYNGVALQWILCIALTAGQVGLGWLAAAFYEQQQLFTILAWSAPVLLAFPIVCARVFSATRNNNLRLISIATAIGLSLENLSIAISAYWGAGIYAIVIGKYVFAMVWIIYFLRLPSPVLVGEFDLTKVKSMFVSSGKLACSEALRAVKIHLDLFVAGKFMTPDMVGVYSVARNASFGISQSFLLAFEQALYPYLCKLRRDNAVQSLVKLLSVIGLIITAGLALQSLLVPYYLPLLFGDKWQLATTAAAYLCIAMIPAVAVDLCCTALRSKAAFSFESWLRAVFIITFIVGLISTSATSANAFALVVVSCNVAGVLVVVTTLLGGQYITNQLLQKENAHE</sequence>
<evidence type="ECO:0000256" key="6">
    <source>
        <dbReference type="ARBA" id="ARBA00023136"/>
    </source>
</evidence>
<reference evidence="8 9" key="1">
    <citation type="submission" date="2023-06" db="EMBL/GenBank/DDBJ databases">
        <title>Alteromonas sp. ASW11-36 isolated from intertidal sand.</title>
        <authorList>
            <person name="Li Y."/>
        </authorList>
    </citation>
    <scope>NUCLEOTIDE SEQUENCE [LARGE SCALE GENOMIC DNA]</scope>
    <source>
        <strain evidence="8 9">ASW11-36</strain>
    </source>
</reference>
<evidence type="ECO:0000256" key="2">
    <source>
        <dbReference type="ARBA" id="ARBA00007430"/>
    </source>
</evidence>
<comment type="similarity">
    <text evidence="2">Belongs to the polysaccharide synthase family.</text>
</comment>
<keyword evidence="9" id="KW-1185">Reference proteome</keyword>
<evidence type="ECO:0000256" key="3">
    <source>
        <dbReference type="ARBA" id="ARBA00022475"/>
    </source>
</evidence>
<evidence type="ECO:0000256" key="5">
    <source>
        <dbReference type="ARBA" id="ARBA00022989"/>
    </source>
</evidence>
<feature type="transmembrane region" description="Helical" evidence="7">
    <location>
        <begin position="291"/>
        <end position="312"/>
    </location>
</feature>